<dbReference type="InterPro" id="IPR036390">
    <property type="entry name" value="WH_DNA-bd_sf"/>
</dbReference>
<keyword evidence="3" id="KW-0804">Transcription</keyword>
<sequence>MWISSGKGDRAVDTYQTLNDVLVNLFRDIMDLEQKAIITDEFKNISNNDMHIIDAIGEDGCKSMSTVAKSLSVTVGTLTIAINSLVKKGYVSRERSEEDRRVVLLSLSEKGKRAFLHHKKFHDAMILRVLEGLNEQETEVLVKALQNLRGFFYGL</sequence>
<keyword evidence="1" id="KW-0805">Transcription regulation</keyword>
<dbReference type="EMBL" id="JAHQCX010000018">
    <property type="protein sequence ID" value="MBU9728314.1"/>
    <property type="molecule type" value="Genomic_DNA"/>
</dbReference>
<evidence type="ECO:0000313" key="5">
    <source>
        <dbReference type="EMBL" id="MBU9728314.1"/>
    </source>
</evidence>
<reference evidence="5 6" key="1">
    <citation type="submission" date="2021-06" db="EMBL/GenBank/DDBJ databases">
        <title>Description of novel taxa of the family Lachnospiraceae.</title>
        <authorList>
            <person name="Chaplin A.V."/>
            <person name="Sokolova S.R."/>
            <person name="Pikina A.P."/>
            <person name="Korzhanova M."/>
            <person name="Belova V."/>
            <person name="Korostin D."/>
            <person name="Efimov B.A."/>
        </authorList>
    </citation>
    <scope>NUCLEOTIDE SEQUENCE [LARGE SCALE GENOMIC DNA]</scope>
    <source>
        <strain evidence="5 6">ASD4241</strain>
    </source>
</reference>
<feature type="domain" description="HTH marR-type" evidence="4">
    <location>
        <begin position="15"/>
        <end position="150"/>
    </location>
</feature>
<dbReference type="Gene3D" id="1.10.10.10">
    <property type="entry name" value="Winged helix-like DNA-binding domain superfamily/Winged helix DNA-binding domain"/>
    <property type="match status" value="1"/>
</dbReference>
<evidence type="ECO:0000259" key="4">
    <source>
        <dbReference type="PROSITE" id="PS50995"/>
    </source>
</evidence>
<comment type="caution">
    <text evidence="5">The sequence shown here is derived from an EMBL/GenBank/DDBJ whole genome shotgun (WGS) entry which is preliminary data.</text>
</comment>
<dbReference type="PRINTS" id="PR00598">
    <property type="entry name" value="HTHMARR"/>
</dbReference>
<proteinExistence type="predicted"/>
<gene>
    <name evidence="5" type="ORF">KTH90_20125</name>
</gene>
<dbReference type="Pfam" id="PF01047">
    <property type="entry name" value="MarR"/>
    <property type="match status" value="1"/>
</dbReference>
<keyword evidence="2" id="KW-0238">DNA-binding</keyword>
<dbReference type="PANTHER" id="PTHR42756">
    <property type="entry name" value="TRANSCRIPTIONAL REGULATOR, MARR"/>
    <property type="match status" value="1"/>
</dbReference>
<dbReference type="PANTHER" id="PTHR42756:SF1">
    <property type="entry name" value="TRANSCRIPTIONAL REPRESSOR OF EMRAB OPERON"/>
    <property type="match status" value="1"/>
</dbReference>
<organism evidence="5 6">
    <name type="scientific">Diplocloster modestus</name>
    <dbReference type="NCBI Taxonomy" id="2850322"/>
    <lineage>
        <taxon>Bacteria</taxon>
        <taxon>Bacillati</taxon>
        <taxon>Bacillota</taxon>
        <taxon>Clostridia</taxon>
        <taxon>Lachnospirales</taxon>
        <taxon>Lachnospiraceae</taxon>
        <taxon>Diplocloster</taxon>
    </lineage>
</organism>
<keyword evidence="6" id="KW-1185">Reference proteome</keyword>
<name>A0ABS6KCS1_9FIRM</name>
<dbReference type="SMART" id="SM00347">
    <property type="entry name" value="HTH_MARR"/>
    <property type="match status" value="1"/>
</dbReference>
<accession>A0ABS6KCS1</accession>
<dbReference type="SUPFAM" id="SSF46785">
    <property type="entry name" value="Winged helix' DNA-binding domain"/>
    <property type="match status" value="1"/>
</dbReference>
<evidence type="ECO:0000256" key="1">
    <source>
        <dbReference type="ARBA" id="ARBA00023015"/>
    </source>
</evidence>
<evidence type="ECO:0000313" key="6">
    <source>
        <dbReference type="Proteomes" id="UP001314681"/>
    </source>
</evidence>
<evidence type="ECO:0000256" key="2">
    <source>
        <dbReference type="ARBA" id="ARBA00023125"/>
    </source>
</evidence>
<protein>
    <submittedName>
        <fullName evidence="5">MarR family transcriptional regulator</fullName>
    </submittedName>
</protein>
<dbReference type="InterPro" id="IPR036388">
    <property type="entry name" value="WH-like_DNA-bd_sf"/>
</dbReference>
<dbReference type="Proteomes" id="UP001314681">
    <property type="component" value="Unassembled WGS sequence"/>
</dbReference>
<evidence type="ECO:0000256" key="3">
    <source>
        <dbReference type="ARBA" id="ARBA00023163"/>
    </source>
</evidence>
<dbReference type="PROSITE" id="PS50995">
    <property type="entry name" value="HTH_MARR_2"/>
    <property type="match status" value="1"/>
</dbReference>
<dbReference type="InterPro" id="IPR000835">
    <property type="entry name" value="HTH_MarR-typ"/>
</dbReference>